<comment type="cofactor">
    <cofactor evidence="1 13">
        <name>heme</name>
        <dbReference type="ChEBI" id="CHEBI:30413"/>
    </cofactor>
</comment>
<dbReference type="InterPro" id="IPR036396">
    <property type="entry name" value="Cyt_P450_sf"/>
</dbReference>
<keyword evidence="15" id="KW-0812">Transmembrane</keyword>
<accession>A0A0A1WH55</accession>
<keyword evidence="15" id="KW-1133">Transmembrane helix</keyword>
<comment type="similarity">
    <text evidence="4 14">Belongs to the cytochrome P450 family.</text>
</comment>
<dbReference type="CDD" id="cd11056">
    <property type="entry name" value="CYP6-like"/>
    <property type="match status" value="1"/>
</dbReference>
<feature type="transmembrane region" description="Helical" evidence="15">
    <location>
        <begin position="6"/>
        <end position="23"/>
    </location>
</feature>
<keyword evidence="6 13" id="KW-0479">Metal-binding</keyword>
<evidence type="ECO:0000256" key="5">
    <source>
        <dbReference type="ARBA" id="ARBA00022617"/>
    </source>
</evidence>
<proteinExistence type="inferred from homology"/>
<evidence type="ECO:0000256" key="4">
    <source>
        <dbReference type="ARBA" id="ARBA00010617"/>
    </source>
</evidence>
<keyword evidence="9 14" id="KW-0560">Oxidoreductase</keyword>
<evidence type="ECO:0000256" key="14">
    <source>
        <dbReference type="RuleBase" id="RU000461"/>
    </source>
</evidence>
<reference evidence="16" key="1">
    <citation type="submission" date="2014-11" db="EMBL/GenBank/DDBJ databases">
        <authorList>
            <person name="Geib S."/>
        </authorList>
    </citation>
    <scope>NUCLEOTIDE SEQUENCE</scope>
</reference>
<dbReference type="FunFam" id="1.10.630.10:FF:000042">
    <property type="entry name" value="Cytochrome P450"/>
    <property type="match status" value="1"/>
</dbReference>
<dbReference type="EMBL" id="GBXI01015943">
    <property type="protein sequence ID" value="JAC98348.1"/>
    <property type="molecule type" value="Transcribed_RNA"/>
</dbReference>
<dbReference type="PROSITE" id="PS00086">
    <property type="entry name" value="CYTOCHROME_P450"/>
    <property type="match status" value="1"/>
</dbReference>
<evidence type="ECO:0000313" key="16">
    <source>
        <dbReference type="EMBL" id="JAC98348.1"/>
    </source>
</evidence>
<gene>
    <name evidence="16" type="primary">Cyp6a2_1</name>
    <name evidence="16" type="ORF">g.20305</name>
</gene>
<evidence type="ECO:0000256" key="1">
    <source>
        <dbReference type="ARBA" id="ARBA00001971"/>
    </source>
</evidence>
<evidence type="ECO:0000256" key="12">
    <source>
        <dbReference type="ARBA" id="ARBA00023136"/>
    </source>
</evidence>
<dbReference type="InterPro" id="IPR001128">
    <property type="entry name" value="Cyt_P450"/>
</dbReference>
<organism evidence="16">
    <name type="scientific">Zeugodacus cucurbitae</name>
    <name type="common">Melon fruit fly</name>
    <name type="synonym">Bactrocera cucurbitae</name>
    <dbReference type="NCBI Taxonomy" id="28588"/>
    <lineage>
        <taxon>Eukaryota</taxon>
        <taxon>Metazoa</taxon>
        <taxon>Ecdysozoa</taxon>
        <taxon>Arthropoda</taxon>
        <taxon>Hexapoda</taxon>
        <taxon>Insecta</taxon>
        <taxon>Pterygota</taxon>
        <taxon>Neoptera</taxon>
        <taxon>Endopterygota</taxon>
        <taxon>Diptera</taxon>
        <taxon>Brachycera</taxon>
        <taxon>Muscomorpha</taxon>
        <taxon>Tephritoidea</taxon>
        <taxon>Tephritidae</taxon>
        <taxon>Zeugodacus</taxon>
        <taxon>Zeugodacus</taxon>
    </lineage>
</organism>
<evidence type="ECO:0000256" key="6">
    <source>
        <dbReference type="ARBA" id="ARBA00022723"/>
    </source>
</evidence>
<dbReference type="GO" id="GO:0004497">
    <property type="term" value="F:monooxygenase activity"/>
    <property type="evidence" value="ECO:0007669"/>
    <property type="project" value="UniProtKB-KW"/>
</dbReference>
<evidence type="ECO:0000256" key="3">
    <source>
        <dbReference type="ARBA" id="ARBA00004406"/>
    </source>
</evidence>
<dbReference type="AlphaFoldDB" id="A0A0A1WH55"/>
<sequence>MIVTEVLLSIILATVAAVIYITYRNLTYWQRRGIPCDTPHWIHGNLYGVAKTMSIGEAFTKVYRRYVGSGPFCGIYFLQNPSVLVLTPELTKQVLIKDFANFTDRGLYTNEKDDPLSGHLFQLESPKWRVMRNKLTPTFTSGQMKFMFSNVIAVAEQFVDTLNSEIVQSNVIEIKDILARFTTDVIGSCAFGIECNSLKNPDVIFRQMGLRIFNDHRHSSFVLAMINAAPSVARYFHVRLRPDAITDFFMNIVRETVDYREKNEVQRNDFLNILMELNKGKLKFDNNADEKGLTLEEMAAQAFVFFAAGFETSSTTLSFLLYELAVNQDIQKRLRAEILEAVEHHGGKVTYECINSMPYMKQVISETLRKYPVVPHLQRKAIADYNVPGHPNYVIEKGTTVYVPVMGIHHNPEFYPAPDKFDPERFAPAQMQLRDAINWLPFGDGPRNCIGLRFGQMQIRIALTYLLRKFEFCTCPKTDIPLVMDPKQFLNNTKSGMHLKVQAI</sequence>
<dbReference type="GO" id="GO:0005789">
    <property type="term" value="C:endoplasmic reticulum membrane"/>
    <property type="evidence" value="ECO:0007669"/>
    <property type="project" value="UniProtKB-SubCell"/>
</dbReference>
<evidence type="ECO:0000256" key="2">
    <source>
        <dbReference type="ARBA" id="ARBA00004174"/>
    </source>
</evidence>
<dbReference type="InterPro" id="IPR050476">
    <property type="entry name" value="Insect_CytP450_Detox"/>
</dbReference>
<dbReference type="Gene3D" id="1.10.630.10">
    <property type="entry name" value="Cytochrome P450"/>
    <property type="match status" value="1"/>
</dbReference>
<evidence type="ECO:0000256" key="7">
    <source>
        <dbReference type="ARBA" id="ARBA00022824"/>
    </source>
</evidence>
<keyword evidence="7" id="KW-0256">Endoplasmic reticulum</keyword>
<reference evidence="16" key="2">
    <citation type="journal article" date="2015" name="Gigascience">
        <title>Reconstructing a comprehensive transcriptome assembly of a white-pupal translocated strain of the pest fruit fly Bactrocera cucurbitae.</title>
        <authorList>
            <person name="Sim S.B."/>
            <person name="Calla B."/>
            <person name="Hall B."/>
            <person name="DeRego T."/>
            <person name="Geib S.M."/>
        </authorList>
    </citation>
    <scope>NUCLEOTIDE SEQUENCE</scope>
</reference>
<dbReference type="GO" id="GO:0020037">
    <property type="term" value="F:heme binding"/>
    <property type="evidence" value="ECO:0007669"/>
    <property type="project" value="InterPro"/>
</dbReference>
<evidence type="ECO:0000256" key="10">
    <source>
        <dbReference type="ARBA" id="ARBA00023004"/>
    </source>
</evidence>
<feature type="binding site" description="axial binding residue" evidence="13">
    <location>
        <position position="449"/>
    </location>
    <ligand>
        <name>heme</name>
        <dbReference type="ChEBI" id="CHEBI:30413"/>
    </ligand>
    <ligandPart>
        <name>Fe</name>
        <dbReference type="ChEBI" id="CHEBI:18248"/>
    </ligandPart>
</feature>
<keyword evidence="5 13" id="KW-0349">Heme</keyword>
<evidence type="ECO:0000256" key="13">
    <source>
        <dbReference type="PIRSR" id="PIRSR602401-1"/>
    </source>
</evidence>
<dbReference type="PRINTS" id="PR00385">
    <property type="entry name" value="P450"/>
</dbReference>
<keyword evidence="12 15" id="KW-0472">Membrane</keyword>
<protein>
    <submittedName>
        <fullName evidence="16">Cytochrome P450 6a2</fullName>
    </submittedName>
</protein>
<dbReference type="PANTHER" id="PTHR24292">
    <property type="entry name" value="CYTOCHROME P450"/>
    <property type="match status" value="1"/>
</dbReference>
<evidence type="ECO:0000256" key="8">
    <source>
        <dbReference type="ARBA" id="ARBA00022848"/>
    </source>
</evidence>
<dbReference type="SUPFAM" id="SSF48264">
    <property type="entry name" value="Cytochrome P450"/>
    <property type="match status" value="1"/>
</dbReference>
<keyword evidence="11 14" id="KW-0503">Monooxygenase</keyword>
<evidence type="ECO:0000256" key="15">
    <source>
        <dbReference type="SAM" id="Phobius"/>
    </source>
</evidence>
<evidence type="ECO:0000256" key="11">
    <source>
        <dbReference type="ARBA" id="ARBA00023033"/>
    </source>
</evidence>
<dbReference type="Pfam" id="PF00067">
    <property type="entry name" value="p450"/>
    <property type="match status" value="1"/>
</dbReference>
<dbReference type="InterPro" id="IPR002401">
    <property type="entry name" value="Cyt_P450_E_grp-I"/>
</dbReference>
<keyword evidence="10 13" id="KW-0408">Iron</keyword>
<comment type="subcellular location">
    <subcellularLocation>
        <location evidence="3">Endoplasmic reticulum membrane</location>
        <topology evidence="3">Peripheral membrane protein</topology>
    </subcellularLocation>
    <subcellularLocation>
        <location evidence="2">Microsome membrane</location>
        <topology evidence="2">Peripheral membrane protein</topology>
    </subcellularLocation>
</comment>
<dbReference type="GO" id="GO:0005506">
    <property type="term" value="F:iron ion binding"/>
    <property type="evidence" value="ECO:0007669"/>
    <property type="project" value="InterPro"/>
</dbReference>
<dbReference type="GO" id="GO:0016705">
    <property type="term" value="F:oxidoreductase activity, acting on paired donors, with incorporation or reduction of molecular oxygen"/>
    <property type="evidence" value="ECO:0007669"/>
    <property type="project" value="InterPro"/>
</dbReference>
<evidence type="ECO:0000256" key="9">
    <source>
        <dbReference type="ARBA" id="ARBA00023002"/>
    </source>
</evidence>
<dbReference type="PANTHER" id="PTHR24292:SF100">
    <property type="entry name" value="CYTOCHROME P450 6A16, ISOFORM B-RELATED"/>
    <property type="match status" value="1"/>
</dbReference>
<dbReference type="InterPro" id="IPR017972">
    <property type="entry name" value="Cyt_P450_CS"/>
</dbReference>
<dbReference type="PRINTS" id="PR00463">
    <property type="entry name" value="EP450I"/>
</dbReference>
<name>A0A0A1WH55_ZEUCU</name>
<keyword evidence="8" id="KW-0492">Microsome</keyword>